<feature type="region of interest" description="Disordered" evidence="5">
    <location>
        <begin position="1192"/>
        <end position="1253"/>
    </location>
</feature>
<name>A0A813QLR1_9BILA</name>
<dbReference type="CDD" id="cd00136">
    <property type="entry name" value="PDZ_canonical"/>
    <property type="match status" value="1"/>
</dbReference>
<feature type="domain" description="PDZ" evidence="6">
    <location>
        <begin position="372"/>
        <end position="444"/>
    </location>
</feature>
<feature type="domain" description="PDZ" evidence="6">
    <location>
        <begin position="172"/>
        <end position="255"/>
    </location>
</feature>
<feature type="coiled-coil region" evidence="4">
    <location>
        <begin position="903"/>
        <end position="937"/>
    </location>
</feature>
<feature type="region of interest" description="Disordered" evidence="5">
    <location>
        <begin position="957"/>
        <end position="982"/>
    </location>
</feature>
<evidence type="ECO:0000259" key="6">
    <source>
        <dbReference type="PROSITE" id="PS50106"/>
    </source>
</evidence>
<feature type="domain" description="PDZ" evidence="6">
    <location>
        <begin position="621"/>
        <end position="705"/>
    </location>
</feature>
<evidence type="ECO:0000256" key="5">
    <source>
        <dbReference type="SAM" id="MobiDB-lite"/>
    </source>
</evidence>
<dbReference type="FunFam" id="2.30.42.10:FF:000023">
    <property type="entry name" value="Glutamate receptor interacting protein 1"/>
    <property type="match status" value="1"/>
</dbReference>
<dbReference type="InterPro" id="IPR043545">
    <property type="entry name" value="GRIP1/2"/>
</dbReference>
<evidence type="ECO:0000256" key="2">
    <source>
        <dbReference type="ARBA" id="ARBA00022490"/>
    </source>
</evidence>
<keyword evidence="8" id="KW-1185">Reference proteome</keyword>
<feature type="compositionally biased region" description="Low complexity" evidence="5">
    <location>
        <begin position="1160"/>
        <end position="1174"/>
    </location>
</feature>
<protein>
    <recommendedName>
        <fullName evidence="6">PDZ domain-containing protein</fullName>
    </recommendedName>
</protein>
<sequence length="1457" mass="163035">MPSWKPDCLKASHTLNHINNTIQTARLLHDENLSVSNESTVSKTNTCHDSNSNNNLIKLDSPHSTKSEQSSKALSFQNASSKVSKMGNNASNNGEFPFSKSSSYSTLNLNRKFNIYSNSSKVNKSSFIDSKNKRKKSASTNSLSSLGSKSVNYLNSNRNLKWLYLVQKGYSLVELSRINGSQFGLTIAGGTDKDSRPRICDLKPGSIAHRCDELQIGDMIISINNIKTQGLKHEEIIDLIKNAGDSLRLEFEYNLPPWPIHPHHAVRSNTVHIQLEKENNSYGFTIRGGYNEDQIKSRPLIVTNIRAGGPSDREGTLKIGDRILAINGINVVNATLQDAYYILKQCKGLTLFLVEYDSAIVDSIKNSNGPLLIEIEKSPGSAIGIKLCVGKSLNGKNQILVESVKPASIADRCGAIYVGDQILSIDDVSFEHVTLAEANQILKNCVGEFSRVEILPLSQMHASKSFSQIKRYNQSLIDFNKDNRLIDMKKFGSINSCSTPLNTNSVCHSDVADLILKSDENGTFGFTLQSPSVLMSTSHISDAIQNMSLFPVIGYVEPNSPAEKSGIIQPGDRILSVNGRSLEGLSLEEARQIIKESGMTLHLEIEFDVADSIMLSSGIFQVKLLKKNLDLGVSVAYPKYWKSENYPFISEIKKGSVAYRSGMLQQGDQILFIDNYSLRNKTLGEVNQLLRSADEIVKLKIKKDDSFSEENSDDKSIVYTVEMQRNGGPLGITISGSDDIFEPMYVSGLSEGGLAERTNAIHVGDVILAINNVSLRGKSLTEAIELLQNADDMVTLKISRKLDKSIRGDESMSNIHASNQLKTLQAFKIPVCRDTNDNGSYISNQSNNEHNKSLQYLPFPLDMTNFIRQSQNQSTSQNSITNNTRIKINNQYLESLKKKANSLDSINAVERELDEVLKDLELNSQDLNEQLEENEFHSNSIIELPITIQKNIKIETCSSSSNSSSSPSTSLNKSNNSNNSTKWASEFTDSNLNRQVKNSEFLRENPNDLFIDDLIVQTKSRHNIISTYELCTECFDENMANDRSKNNVNHKCCKNRQFQHLNDYSHNKSSSPINFLKENNKQLPQQHNITTSTTVYNQQVNPIKISNSFSNQDISQISNAFMNSNNNEYHQQNRLRSIMDQTNEPSFHDIVNNNKNKQANFNRLNSSNRSLNGSDFRPNGNVISQRVFSIGLPNGTIRSGEHSPSPKSTDSRKDDDKLDKLPPVPPSTWSANASFRRRNQVFQSSPHTSNNRIKKTNVINGSKNSFHNEMSDNFRDDCTEADSPSDNKLNIYKNNIELTIRESEEEDDTASSLSNSLKNYDNVNQNEDNIEDEKLEITINKDNINNDFGFSIIDSIHGNGIFVHRIRNGTNAEQNFFLRPKTKIFKINNYDFTKIDINQALKILSSEQAISSNLKLVISKKPKNVMLNEDKKTQHLDEKLNSIQNPYAINSSRATAL</sequence>
<dbReference type="EMBL" id="CAJNOC010000498">
    <property type="protein sequence ID" value="CAF0768800.1"/>
    <property type="molecule type" value="Genomic_DNA"/>
</dbReference>
<feature type="compositionally biased region" description="Polar residues" evidence="5">
    <location>
        <begin position="1240"/>
        <end position="1253"/>
    </location>
</feature>
<dbReference type="Proteomes" id="UP000663879">
    <property type="component" value="Unassembled WGS sequence"/>
</dbReference>
<evidence type="ECO:0000256" key="4">
    <source>
        <dbReference type="SAM" id="Coils"/>
    </source>
</evidence>
<feature type="region of interest" description="Disordered" evidence="5">
    <location>
        <begin position="39"/>
        <end position="97"/>
    </location>
</feature>
<dbReference type="Pfam" id="PF00595">
    <property type="entry name" value="PDZ"/>
    <property type="match status" value="6"/>
</dbReference>
<dbReference type="CDD" id="cd06683">
    <property type="entry name" value="PDZ6_GRIP1-2-like"/>
    <property type="match status" value="1"/>
</dbReference>
<feature type="domain" description="PDZ" evidence="6">
    <location>
        <begin position="513"/>
        <end position="609"/>
    </location>
</feature>
<accession>A0A813QLR1</accession>
<dbReference type="GO" id="GO:0098887">
    <property type="term" value="P:neurotransmitter receptor transport, endosome to postsynaptic membrane"/>
    <property type="evidence" value="ECO:0007669"/>
    <property type="project" value="TreeGrafter"/>
</dbReference>
<organism evidence="7 8">
    <name type="scientific">Brachionus calyciflorus</name>
    <dbReference type="NCBI Taxonomy" id="104777"/>
    <lineage>
        <taxon>Eukaryota</taxon>
        <taxon>Metazoa</taxon>
        <taxon>Spiralia</taxon>
        <taxon>Gnathifera</taxon>
        <taxon>Rotifera</taxon>
        <taxon>Eurotatoria</taxon>
        <taxon>Monogononta</taxon>
        <taxon>Pseudotrocha</taxon>
        <taxon>Ploima</taxon>
        <taxon>Brachionidae</taxon>
        <taxon>Brachionus</taxon>
    </lineage>
</organism>
<feature type="region of interest" description="Disordered" evidence="5">
    <location>
        <begin position="1160"/>
        <end position="1180"/>
    </location>
</feature>
<comment type="subcellular location">
    <subcellularLocation>
        <location evidence="1">Cytoplasm</location>
    </subcellularLocation>
</comment>
<proteinExistence type="predicted"/>
<keyword evidence="2" id="KW-0963">Cytoplasm</keyword>
<dbReference type="SUPFAM" id="SSF50156">
    <property type="entry name" value="PDZ domain-like"/>
    <property type="match status" value="7"/>
</dbReference>
<feature type="compositionally biased region" description="Polar residues" evidence="5">
    <location>
        <begin position="39"/>
        <end position="59"/>
    </location>
</feature>
<dbReference type="SMART" id="SM00228">
    <property type="entry name" value="PDZ"/>
    <property type="match status" value="7"/>
</dbReference>
<dbReference type="PANTHER" id="PTHR46227:SF2">
    <property type="entry name" value="FI03335P"/>
    <property type="match status" value="1"/>
</dbReference>
<dbReference type="Gene3D" id="2.30.42.10">
    <property type="match status" value="7"/>
</dbReference>
<dbReference type="GO" id="GO:0005737">
    <property type="term" value="C:cytoplasm"/>
    <property type="evidence" value="ECO:0007669"/>
    <property type="project" value="UniProtKB-SubCell"/>
</dbReference>
<evidence type="ECO:0000313" key="8">
    <source>
        <dbReference type="Proteomes" id="UP000663879"/>
    </source>
</evidence>
<dbReference type="PROSITE" id="PS50106">
    <property type="entry name" value="PDZ"/>
    <property type="match status" value="7"/>
</dbReference>
<feature type="compositionally biased region" description="Basic and acidic residues" evidence="5">
    <location>
        <begin position="1209"/>
        <end position="1220"/>
    </location>
</feature>
<dbReference type="InterPro" id="IPR036034">
    <property type="entry name" value="PDZ_sf"/>
</dbReference>
<keyword evidence="3" id="KW-0677">Repeat</keyword>
<comment type="caution">
    <text evidence="7">The sequence shown here is derived from an EMBL/GenBank/DDBJ whole genome shotgun (WGS) entry which is preliminary data.</text>
</comment>
<dbReference type="CDD" id="cd06681">
    <property type="entry name" value="PDZ2_GRIP1-2-like"/>
    <property type="match status" value="1"/>
</dbReference>
<feature type="domain" description="PDZ" evidence="6">
    <location>
        <begin position="1336"/>
        <end position="1404"/>
    </location>
</feature>
<feature type="region of interest" description="Disordered" evidence="5">
    <location>
        <begin position="126"/>
        <end position="145"/>
    </location>
</feature>
<dbReference type="OrthoDB" id="75502at2759"/>
<dbReference type="InterPro" id="IPR001478">
    <property type="entry name" value="PDZ"/>
</dbReference>
<dbReference type="CDD" id="cd06684">
    <property type="entry name" value="PDZ3_GRIP1-2-like"/>
    <property type="match status" value="1"/>
</dbReference>
<evidence type="ECO:0000256" key="3">
    <source>
        <dbReference type="ARBA" id="ARBA00022737"/>
    </source>
</evidence>
<feature type="domain" description="PDZ" evidence="6">
    <location>
        <begin position="720"/>
        <end position="802"/>
    </location>
</feature>
<evidence type="ECO:0000256" key="1">
    <source>
        <dbReference type="ARBA" id="ARBA00004496"/>
    </source>
</evidence>
<evidence type="ECO:0000313" key="7">
    <source>
        <dbReference type="EMBL" id="CAF0768800.1"/>
    </source>
</evidence>
<feature type="compositionally biased region" description="Polar residues" evidence="5">
    <location>
        <begin position="67"/>
        <end position="97"/>
    </location>
</feature>
<feature type="compositionally biased region" description="Low complexity" evidence="5">
    <location>
        <begin position="958"/>
        <end position="980"/>
    </location>
</feature>
<reference evidence="7" key="1">
    <citation type="submission" date="2021-02" db="EMBL/GenBank/DDBJ databases">
        <authorList>
            <person name="Nowell W R."/>
        </authorList>
    </citation>
    <scope>NUCLEOTIDE SEQUENCE</scope>
    <source>
        <strain evidence="7">Ploen Becks lab</strain>
    </source>
</reference>
<keyword evidence="4" id="KW-0175">Coiled coil</keyword>
<gene>
    <name evidence="7" type="ORF">OXX778_LOCUS4837</name>
</gene>
<dbReference type="PANTHER" id="PTHR46227">
    <property type="entry name" value="GLUTAMATE RECEPTOR-INTERACTING PROTEIN GRIP"/>
    <property type="match status" value="1"/>
</dbReference>
<feature type="domain" description="PDZ" evidence="6">
    <location>
        <begin position="272"/>
        <end position="358"/>
    </location>
</feature>